<evidence type="ECO:0000313" key="2">
    <source>
        <dbReference type="EMBL" id="RAI04404.1"/>
    </source>
</evidence>
<organism evidence="2 3">
    <name type="scientific">Acuticoccus sediminis</name>
    <dbReference type="NCBI Taxonomy" id="2184697"/>
    <lineage>
        <taxon>Bacteria</taxon>
        <taxon>Pseudomonadati</taxon>
        <taxon>Pseudomonadota</taxon>
        <taxon>Alphaproteobacteria</taxon>
        <taxon>Hyphomicrobiales</taxon>
        <taxon>Amorphaceae</taxon>
        <taxon>Acuticoccus</taxon>
    </lineage>
</organism>
<feature type="signal peptide" evidence="1">
    <location>
        <begin position="1"/>
        <end position="21"/>
    </location>
</feature>
<gene>
    <name evidence="2" type="ORF">DLJ53_08185</name>
</gene>
<dbReference type="Pfam" id="PF06707">
    <property type="entry name" value="DUF1194"/>
    <property type="match status" value="1"/>
</dbReference>
<dbReference type="AlphaFoldDB" id="A0A8B2P376"/>
<comment type="caution">
    <text evidence="2">The sequence shown here is derived from an EMBL/GenBank/DDBJ whole genome shotgun (WGS) entry which is preliminary data.</text>
</comment>
<evidence type="ECO:0000313" key="3">
    <source>
        <dbReference type="Proteomes" id="UP000249590"/>
    </source>
</evidence>
<dbReference type="InterPro" id="IPR010607">
    <property type="entry name" value="DUF1194"/>
</dbReference>
<name>A0A8B2P376_9HYPH</name>
<reference evidence="2 3" key="1">
    <citation type="submission" date="2018-05" db="EMBL/GenBank/DDBJ databases">
        <title>Acuticoccus sediminis sp. nov., isolated from deep-sea sediment of Indian Ocean.</title>
        <authorList>
            <person name="Liu X."/>
            <person name="Lai Q."/>
            <person name="Du Y."/>
            <person name="Sun F."/>
            <person name="Zhang X."/>
            <person name="Wang S."/>
            <person name="Shao Z."/>
        </authorList>
    </citation>
    <scope>NUCLEOTIDE SEQUENCE [LARGE SCALE GENOMIC DNA]</scope>
    <source>
        <strain evidence="2 3">PTG4-2</strain>
    </source>
</reference>
<dbReference type="InterPro" id="IPR036465">
    <property type="entry name" value="vWFA_dom_sf"/>
</dbReference>
<protein>
    <recommendedName>
        <fullName evidence="4">VWFA domain-containing protein</fullName>
    </recommendedName>
</protein>
<feature type="chain" id="PRO_5033000368" description="VWFA domain-containing protein" evidence="1">
    <location>
        <begin position="22"/>
        <end position="270"/>
    </location>
</feature>
<dbReference type="SUPFAM" id="SSF53300">
    <property type="entry name" value="vWA-like"/>
    <property type="match status" value="1"/>
</dbReference>
<dbReference type="EMBL" id="QHHQ01000001">
    <property type="protein sequence ID" value="RAI04404.1"/>
    <property type="molecule type" value="Genomic_DNA"/>
</dbReference>
<proteinExistence type="predicted"/>
<dbReference type="Gene3D" id="3.40.50.410">
    <property type="entry name" value="von Willebrand factor, type A domain"/>
    <property type="match status" value="1"/>
</dbReference>
<accession>A0A8B2P376</accession>
<dbReference type="OrthoDB" id="9792179at2"/>
<sequence length="270" mass="30245">MLRAIVSAFFLSLTSIPAAWPQDIPPVVDVELVLAVDVSWSMDLDEQRLQREGYVNAIRDPQVVTEIRRGDWGRIAVTYVEWAGVGLQRTVVPWTIISSQAEAEAFATALSEASIGRMRRTSISSALLLSAALFDNGIDGFRRVIDISGDGPNNMGPMVTDARDKVIRQGITINGLPIMIKQRIRGDFFQIENLDEYYNNCVIGGMGSFMITVESKEQFGQAIRRKLILEIAGAEPRVQKAQHSAPQMSVGADCMVGEKQWRRWRRFDQW</sequence>
<keyword evidence="1" id="KW-0732">Signal</keyword>
<evidence type="ECO:0000256" key="1">
    <source>
        <dbReference type="SAM" id="SignalP"/>
    </source>
</evidence>
<evidence type="ECO:0008006" key="4">
    <source>
        <dbReference type="Google" id="ProtNLM"/>
    </source>
</evidence>
<dbReference type="Proteomes" id="UP000249590">
    <property type="component" value="Unassembled WGS sequence"/>
</dbReference>
<keyword evidence="3" id="KW-1185">Reference proteome</keyword>